<keyword evidence="3" id="KW-1185">Reference proteome</keyword>
<dbReference type="Pfam" id="PF01564">
    <property type="entry name" value="Spermine_synth"/>
    <property type="match status" value="1"/>
</dbReference>
<reference evidence="2 3" key="2">
    <citation type="submission" date="2018-11" db="EMBL/GenBank/DDBJ databases">
        <authorList>
            <consortium name="Pathogen Informatics"/>
        </authorList>
    </citation>
    <scope>NUCLEOTIDE SEQUENCE [LARGE SCALE GENOMIC DNA]</scope>
    <source>
        <strain evidence="2 3">MHpl1</strain>
    </source>
</reference>
<dbReference type="InterPro" id="IPR029063">
    <property type="entry name" value="SAM-dependent_MTases_sf"/>
</dbReference>
<dbReference type="CDD" id="cd02440">
    <property type="entry name" value="AdoMet_MTases"/>
    <property type="match status" value="1"/>
</dbReference>
<dbReference type="OrthoDB" id="2016285at2759"/>
<dbReference type="Gene3D" id="3.40.50.150">
    <property type="entry name" value="Vaccinia Virus protein VP39"/>
    <property type="match status" value="1"/>
</dbReference>
<evidence type="ECO:0000313" key="2">
    <source>
        <dbReference type="EMBL" id="VDO86812.1"/>
    </source>
</evidence>
<dbReference type="WBParaSite" id="HPLM_0002093501-mRNA-1">
    <property type="protein sequence ID" value="HPLM_0002093501-mRNA-1"/>
    <property type="gene ID" value="HPLM_0002093501"/>
</dbReference>
<dbReference type="Proteomes" id="UP000268014">
    <property type="component" value="Unassembled WGS sequence"/>
</dbReference>
<proteinExistence type="predicted"/>
<evidence type="ECO:0000313" key="3">
    <source>
        <dbReference type="Proteomes" id="UP000268014"/>
    </source>
</evidence>
<dbReference type="SUPFAM" id="SSF53335">
    <property type="entry name" value="S-adenosyl-L-methionine-dependent methyltransferases"/>
    <property type="match status" value="1"/>
</dbReference>
<reference evidence="4" key="1">
    <citation type="submission" date="2017-02" db="UniProtKB">
        <authorList>
            <consortium name="WormBaseParasite"/>
        </authorList>
    </citation>
    <scope>IDENTIFICATION</scope>
</reference>
<protein>
    <submittedName>
        <fullName evidence="4">PABS domain-containing protein</fullName>
    </submittedName>
</protein>
<name>A0A0N4X993_HAEPC</name>
<organism evidence="4">
    <name type="scientific">Haemonchus placei</name>
    <name type="common">Barber's pole worm</name>
    <dbReference type="NCBI Taxonomy" id="6290"/>
    <lineage>
        <taxon>Eukaryota</taxon>
        <taxon>Metazoa</taxon>
        <taxon>Ecdysozoa</taxon>
        <taxon>Nematoda</taxon>
        <taxon>Chromadorea</taxon>
        <taxon>Rhabditida</taxon>
        <taxon>Rhabditina</taxon>
        <taxon>Rhabditomorpha</taxon>
        <taxon>Strongyloidea</taxon>
        <taxon>Trichostrongylidae</taxon>
        <taxon>Haemonchus</taxon>
    </lineage>
</organism>
<accession>A0A0N4X993</accession>
<dbReference type="AlphaFoldDB" id="A0A0N4X993"/>
<evidence type="ECO:0000313" key="4">
    <source>
        <dbReference type="WBParaSite" id="HPLM_0002093501-mRNA-1"/>
    </source>
</evidence>
<feature type="region of interest" description="Disordered" evidence="1">
    <location>
        <begin position="228"/>
        <end position="249"/>
    </location>
</feature>
<sequence length="249" mass="27914">MVAATFVMKSLSLHESDKDKQVLSVGLGGGSFDMGLHRIKPHVNITVIELEPVVMKLAFKWFGVVDSGTHHTILRDGIKFVDDSLSRGRKFDVVALDACGELSDTVICPAKPFQNMDILEKIKDILTPTGSLVVNLLSMEHSAHSDYEWTKALKLFQSVFETCVLLVMHSTVFMFRHKTCATLDGRRIRIDRMCPENSNLCFNVYMMKMTIRKKKEEIVRLLKYDGRGGDGDDSGDTAVVIRPPVGEKH</sequence>
<evidence type="ECO:0000256" key="1">
    <source>
        <dbReference type="SAM" id="MobiDB-lite"/>
    </source>
</evidence>
<gene>
    <name evidence="2" type="ORF">HPLM_LOCUS20927</name>
</gene>
<dbReference type="EMBL" id="UZAF01022725">
    <property type="protein sequence ID" value="VDO86812.1"/>
    <property type="molecule type" value="Genomic_DNA"/>
</dbReference>